<evidence type="ECO:0000313" key="1">
    <source>
        <dbReference type="EMBL" id="CAH2283554.1"/>
    </source>
</evidence>
<dbReference type="AlphaFoldDB" id="A0AAD1RY74"/>
<protein>
    <submittedName>
        <fullName evidence="1">Uncharacterized protein</fullName>
    </submittedName>
</protein>
<proteinExistence type="predicted"/>
<evidence type="ECO:0000313" key="2">
    <source>
        <dbReference type="Proteomes" id="UP001295444"/>
    </source>
</evidence>
<sequence length="164" mass="18307">MKIRGIPDDILVPKRRRAPASASRDIVVKFRTGTDKAAILATLKGKTPYAFENTALTFNADHSGDPLKWRWSLKPFTALLRKSGIEYIRHPATHQGLCKSNLTYKVTDLQGAEALLLTLALLEDSLTPSRHPENSTMAHLWDPERITPFVPQGRKTEVYVATTS</sequence>
<gene>
    <name evidence="1" type="ORF">PECUL_23A019917</name>
</gene>
<organism evidence="1 2">
    <name type="scientific">Pelobates cultripes</name>
    <name type="common">Western spadefoot toad</name>
    <dbReference type="NCBI Taxonomy" id="61616"/>
    <lineage>
        <taxon>Eukaryota</taxon>
        <taxon>Metazoa</taxon>
        <taxon>Chordata</taxon>
        <taxon>Craniata</taxon>
        <taxon>Vertebrata</taxon>
        <taxon>Euteleostomi</taxon>
        <taxon>Amphibia</taxon>
        <taxon>Batrachia</taxon>
        <taxon>Anura</taxon>
        <taxon>Pelobatoidea</taxon>
        <taxon>Pelobatidae</taxon>
        <taxon>Pelobates</taxon>
    </lineage>
</organism>
<keyword evidence="2" id="KW-1185">Reference proteome</keyword>
<dbReference type="Proteomes" id="UP001295444">
    <property type="component" value="Chromosome 04"/>
</dbReference>
<dbReference type="EMBL" id="OW240915">
    <property type="protein sequence ID" value="CAH2283554.1"/>
    <property type="molecule type" value="Genomic_DNA"/>
</dbReference>
<accession>A0AAD1RY74</accession>
<reference evidence="1" key="1">
    <citation type="submission" date="2022-03" db="EMBL/GenBank/DDBJ databases">
        <authorList>
            <person name="Alioto T."/>
            <person name="Alioto T."/>
            <person name="Gomez Garrido J."/>
        </authorList>
    </citation>
    <scope>NUCLEOTIDE SEQUENCE</scope>
</reference>
<name>A0AAD1RY74_PELCU</name>